<proteinExistence type="predicted"/>
<comment type="caution">
    <text evidence="1">The sequence shown here is derived from an EMBL/GenBank/DDBJ whole genome shotgun (WGS) entry which is preliminary data.</text>
</comment>
<dbReference type="AlphaFoldDB" id="A0A409W6C8"/>
<organism evidence="1 2">
    <name type="scientific">Gymnopilus dilepis</name>
    <dbReference type="NCBI Taxonomy" id="231916"/>
    <lineage>
        <taxon>Eukaryota</taxon>
        <taxon>Fungi</taxon>
        <taxon>Dikarya</taxon>
        <taxon>Basidiomycota</taxon>
        <taxon>Agaricomycotina</taxon>
        <taxon>Agaricomycetes</taxon>
        <taxon>Agaricomycetidae</taxon>
        <taxon>Agaricales</taxon>
        <taxon>Agaricineae</taxon>
        <taxon>Hymenogastraceae</taxon>
        <taxon>Gymnopilus</taxon>
    </lineage>
</organism>
<name>A0A409W6C8_9AGAR</name>
<evidence type="ECO:0000313" key="1">
    <source>
        <dbReference type="EMBL" id="PPQ74052.1"/>
    </source>
</evidence>
<evidence type="ECO:0000313" key="2">
    <source>
        <dbReference type="Proteomes" id="UP000284706"/>
    </source>
</evidence>
<reference evidence="1 2" key="1">
    <citation type="journal article" date="2018" name="Evol. Lett.">
        <title>Horizontal gene cluster transfer increased hallucinogenic mushroom diversity.</title>
        <authorList>
            <person name="Reynolds H.T."/>
            <person name="Vijayakumar V."/>
            <person name="Gluck-Thaler E."/>
            <person name="Korotkin H.B."/>
            <person name="Matheny P.B."/>
            <person name="Slot J.C."/>
        </authorList>
    </citation>
    <scope>NUCLEOTIDE SEQUENCE [LARGE SCALE GENOMIC DNA]</scope>
    <source>
        <strain evidence="1 2">SRW20</strain>
    </source>
</reference>
<dbReference type="EMBL" id="NHYE01005367">
    <property type="protein sequence ID" value="PPQ74052.1"/>
    <property type="molecule type" value="Genomic_DNA"/>
</dbReference>
<dbReference type="Proteomes" id="UP000284706">
    <property type="component" value="Unassembled WGS sequence"/>
</dbReference>
<sequence length="114" mass="12526">MERGSGGIQILILEITDAPVRSKKELDALLSLQTELTREEADTAPKKATKILRNVLDTQIDHELMGTSPDDFYICPGAPPGSNQGEDIAIRKRAPGNFFESNRLDQAFSEALDL</sequence>
<dbReference type="InParanoid" id="A0A409W6C8"/>
<protein>
    <submittedName>
        <fullName evidence="1">Uncharacterized protein</fullName>
    </submittedName>
</protein>
<keyword evidence="2" id="KW-1185">Reference proteome</keyword>
<gene>
    <name evidence="1" type="ORF">CVT26_006917</name>
</gene>
<accession>A0A409W6C8</accession>